<feature type="compositionally biased region" description="Basic and acidic residues" evidence="1">
    <location>
        <begin position="108"/>
        <end position="117"/>
    </location>
</feature>
<evidence type="ECO:0000256" key="2">
    <source>
        <dbReference type="SAM" id="Phobius"/>
    </source>
</evidence>
<organism evidence="3 4">
    <name type="scientific">Plesiocystis pacifica SIR-1</name>
    <dbReference type="NCBI Taxonomy" id="391625"/>
    <lineage>
        <taxon>Bacteria</taxon>
        <taxon>Pseudomonadati</taxon>
        <taxon>Myxococcota</taxon>
        <taxon>Polyangia</taxon>
        <taxon>Nannocystales</taxon>
        <taxon>Nannocystaceae</taxon>
        <taxon>Plesiocystis</taxon>
    </lineage>
</organism>
<dbReference type="Proteomes" id="UP000005801">
    <property type="component" value="Unassembled WGS sequence"/>
</dbReference>
<proteinExistence type="predicted"/>
<evidence type="ECO:0008006" key="5">
    <source>
        <dbReference type="Google" id="ProtNLM"/>
    </source>
</evidence>
<keyword evidence="2" id="KW-1133">Transmembrane helix</keyword>
<gene>
    <name evidence="3" type="ORF">PPSIR1_30716</name>
</gene>
<evidence type="ECO:0000313" key="3">
    <source>
        <dbReference type="EMBL" id="EDM77144.1"/>
    </source>
</evidence>
<dbReference type="AlphaFoldDB" id="A6GAF6"/>
<keyword evidence="2" id="KW-0812">Transmembrane</keyword>
<protein>
    <recommendedName>
        <fullName evidence="5">ATP synthase protein I</fullName>
    </recommendedName>
</protein>
<feature type="region of interest" description="Disordered" evidence="1">
    <location>
        <begin position="108"/>
        <end position="134"/>
    </location>
</feature>
<dbReference type="InterPro" id="IPR032820">
    <property type="entry name" value="ATPase_put"/>
</dbReference>
<reference evidence="3 4" key="1">
    <citation type="submission" date="2007-06" db="EMBL/GenBank/DDBJ databases">
        <authorList>
            <person name="Shimkets L."/>
            <person name="Ferriera S."/>
            <person name="Johnson J."/>
            <person name="Kravitz S."/>
            <person name="Beeson K."/>
            <person name="Sutton G."/>
            <person name="Rogers Y.-H."/>
            <person name="Friedman R."/>
            <person name="Frazier M."/>
            <person name="Venter J.C."/>
        </authorList>
    </citation>
    <scope>NUCLEOTIDE SEQUENCE [LARGE SCALE GENOMIC DNA]</scope>
    <source>
        <strain evidence="3 4">SIR-1</strain>
    </source>
</reference>
<dbReference type="OrthoDB" id="5518301at2"/>
<evidence type="ECO:0000256" key="1">
    <source>
        <dbReference type="SAM" id="MobiDB-lite"/>
    </source>
</evidence>
<dbReference type="STRING" id="391625.PPSIR1_30716"/>
<keyword evidence="2" id="KW-0472">Membrane</keyword>
<feature type="transmembrane region" description="Helical" evidence="2">
    <location>
        <begin position="50"/>
        <end position="70"/>
    </location>
</feature>
<accession>A6GAF6</accession>
<name>A6GAF6_9BACT</name>
<evidence type="ECO:0000313" key="4">
    <source>
        <dbReference type="Proteomes" id="UP000005801"/>
    </source>
</evidence>
<comment type="caution">
    <text evidence="3">The sequence shown here is derived from an EMBL/GenBank/DDBJ whole genome shotgun (WGS) entry which is preliminary data.</text>
</comment>
<dbReference type="Pfam" id="PF09527">
    <property type="entry name" value="ATPase_gene1"/>
    <property type="match status" value="1"/>
</dbReference>
<sequence>MTEPESKTGDTPEPIDEERHAELVKKHVYGNPDRRAQFGRAAWFHHSNSASVGIEICVSIVLFTLLGMWLENNYTHWSPWTMLIGLAVGMGAAVNAVARTIRDTEREIAQREAKKAAAEAAAADAGPDEPGEPS</sequence>
<dbReference type="EMBL" id="ABCS01000051">
    <property type="protein sequence ID" value="EDM77144.1"/>
    <property type="molecule type" value="Genomic_DNA"/>
</dbReference>
<feature type="transmembrane region" description="Helical" evidence="2">
    <location>
        <begin position="82"/>
        <end position="101"/>
    </location>
</feature>
<keyword evidence="4" id="KW-1185">Reference proteome</keyword>
<dbReference type="RefSeq" id="WP_006973698.1">
    <property type="nucleotide sequence ID" value="NZ_ABCS01000051.1"/>
</dbReference>